<protein>
    <submittedName>
        <fullName evidence="2">Uncharacterized protein</fullName>
    </submittedName>
</protein>
<name>A0A8S0YPV5_ARCPL</name>
<comment type="caution">
    <text evidence="2">The sequence shown here is derived from an EMBL/GenBank/DDBJ whole genome shotgun (WGS) entry which is preliminary data.</text>
</comment>
<dbReference type="Proteomes" id="UP000494256">
    <property type="component" value="Unassembled WGS sequence"/>
</dbReference>
<organism evidence="2 5">
    <name type="scientific">Arctia plantaginis</name>
    <name type="common">Wood tiger moth</name>
    <name type="synonym">Phalaena plantaginis</name>
    <dbReference type="NCBI Taxonomy" id="874455"/>
    <lineage>
        <taxon>Eukaryota</taxon>
        <taxon>Metazoa</taxon>
        <taxon>Ecdysozoa</taxon>
        <taxon>Arthropoda</taxon>
        <taxon>Hexapoda</taxon>
        <taxon>Insecta</taxon>
        <taxon>Pterygota</taxon>
        <taxon>Neoptera</taxon>
        <taxon>Endopterygota</taxon>
        <taxon>Lepidoptera</taxon>
        <taxon>Glossata</taxon>
        <taxon>Ditrysia</taxon>
        <taxon>Noctuoidea</taxon>
        <taxon>Erebidae</taxon>
        <taxon>Arctiinae</taxon>
        <taxon>Arctia</taxon>
    </lineage>
</organism>
<reference evidence="4 5" key="1">
    <citation type="submission" date="2020-04" db="EMBL/GenBank/DDBJ databases">
        <authorList>
            <person name="Wallbank WR R."/>
            <person name="Pardo Diaz C."/>
            <person name="Kozak K."/>
            <person name="Martin S."/>
            <person name="Jiggins C."/>
            <person name="Moest M."/>
            <person name="Warren A I."/>
            <person name="Byers J.R.P. K."/>
            <person name="Montejo-Kovacevich G."/>
            <person name="Yen C E."/>
        </authorList>
    </citation>
    <scope>NUCLEOTIDE SEQUENCE [LARGE SCALE GENOMIC DNA]</scope>
</reference>
<feature type="region of interest" description="Disordered" evidence="1">
    <location>
        <begin position="1"/>
        <end position="34"/>
    </location>
</feature>
<dbReference type="OrthoDB" id="7485596at2759"/>
<dbReference type="Proteomes" id="UP000494106">
    <property type="component" value="Unassembled WGS sequence"/>
</dbReference>
<feature type="compositionally biased region" description="Basic and acidic residues" evidence="1">
    <location>
        <begin position="8"/>
        <end position="23"/>
    </location>
</feature>
<accession>A0A8S0YPV5</accession>
<sequence length="96" mass="10443">MMNSQDTGRIKTEDDAKGFRNDPHGLLPTLDELSAARPPGRHRAVTEGVIHIALCEKCLVGACALRRRAGYTDVVPHRESTVEPGDGRYGRYGGVV</sequence>
<dbReference type="EMBL" id="CADEBD010000045">
    <property type="protein sequence ID" value="CAB3221438.1"/>
    <property type="molecule type" value="Genomic_DNA"/>
</dbReference>
<dbReference type="EMBL" id="CADEBC010000502">
    <property type="protein sequence ID" value="CAB3239163.1"/>
    <property type="molecule type" value="Genomic_DNA"/>
</dbReference>
<evidence type="ECO:0000313" key="5">
    <source>
        <dbReference type="Proteomes" id="UP000494256"/>
    </source>
</evidence>
<evidence type="ECO:0000256" key="1">
    <source>
        <dbReference type="SAM" id="MobiDB-lite"/>
    </source>
</evidence>
<evidence type="ECO:0000313" key="4">
    <source>
        <dbReference type="Proteomes" id="UP000494106"/>
    </source>
</evidence>
<evidence type="ECO:0000313" key="2">
    <source>
        <dbReference type="EMBL" id="CAB3221438.1"/>
    </source>
</evidence>
<proteinExistence type="predicted"/>
<gene>
    <name evidence="3" type="ORF">APLA_LOCUS7687</name>
    <name evidence="2" type="ORF">APLA_LOCUS831</name>
</gene>
<dbReference type="AlphaFoldDB" id="A0A8S0YPV5"/>
<keyword evidence="4" id="KW-1185">Reference proteome</keyword>
<evidence type="ECO:0000313" key="3">
    <source>
        <dbReference type="EMBL" id="CAB3239163.1"/>
    </source>
</evidence>